<gene>
    <name evidence="2" type="ORF">CU097_003681</name>
</gene>
<accession>A0A367J4C1</accession>
<dbReference type="Proteomes" id="UP000252139">
    <property type="component" value="Unassembled WGS sequence"/>
</dbReference>
<organism evidence="2 3">
    <name type="scientific">Rhizopus azygosporus</name>
    <name type="common">Rhizopus microsporus var. azygosporus</name>
    <dbReference type="NCBI Taxonomy" id="86630"/>
    <lineage>
        <taxon>Eukaryota</taxon>
        <taxon>Fungi</taxon>
        <taxon>Fungi incertae sedis</taxon>
        <taxon>Mucoromycota</taxon>
        <taxon>Mucoromycotina</taxon>
        <taxon>Mucoromycetes</taxon>
        <taxon>Mucorales</taxon>
        <taxon>Mucorineae</taxon>
        <taxon>Rhizopodaceae</taxon>
        <taxon>Rhizopus</taxon>
    </lineage>
</organism>
<comment type="caution">
    <text evidence="2">The sequence shown here is derived from an EMBL/GenBank/DDBJ whole genome shotgun (WGS) entry which is preliminary data.</text>
</comment>
<protein>
    <submittedName>
        <fullName evidence="2">Uncharacterized protein</fullName>
    </submittedName>
</protein>
<keyword evidence="3" id="KW-1185">Reference proteome</keyword>
<proteinExistence type="predicted"/>
<evidence type="ECO:0000313" key="2">
    <source>
        <dbReference type="EMBL" id="RCH84814.1"/>
    </source>
</evidence>
<dbReference type="EMBL" id="PJQL01002260">
    <property type="protein sequence ID" value="RCH84814.1"/>
    <property type="molecule type" value="Genomic_DNA"/>
</dbReference>
<sequence>MFPTSTLSQHTLESVVFLIQQLTTTVSYGFNYIRTTLNAVVEENRILKAKIETLQADVNILKEEAKALKSSNSFTNPDASFAIATISGLFATNFYPERKKLAPRAKNTRSGRTDRSAPFSWKHFRKLIDEVRGSEYEQLNDDFFHACKLNVSSHLVKAVIDDTKRQHGISSETA</sequence>
<evidence type="ECO:0000313" key="3">
    <source>
        <dbReference type="Proteomes" id="UP000252139"/>
    </source>
</evidence>
<reference evidence="2 3" key="1">
    <citation type="journal article" date="2018" name="G3 (Bethesda)">
        <title>Phylogenetic and Phylogenomic Definition of Rhizopus Species.</title>
        <authorList>
            <person name="Gryganskyi A.P."/>
            <person name="Golan J."/>
            <person name="Dolatabadi S."/>
            <person name="Mondo S."/>
            <person name="Robb S."/>
            <person name="Idnurm A."/>
            <person name="Muszewska A."/>
            <person name="Steczkiewicz K."/>
            <person name="Masonjones S."/>
            <person name="Liao H.L."/>
            <person name="Gajdeczka M.T."/>
            <person name="Anike F."/>
            <person name="Vuek A."/>
            <person name="Anishchenko I.M."/>
            <person name="Voigt K."/>
            <person name="de Hoog G.S."/>
            <person name="Smith M.E."/>
            <person name="Heitman J."/>
            <person name="Vilgalys R."/>
            <person name="Stajich J.E."/>
        </authorList>
    </citation>
    <scope>NUCLEOTIDE SEQUENCE [LARGE SCALE GENOMIC DNA]</scope>
    <source>
        <strain evidence="2 3">CBS 357.93</strain>
    </source>
</reference>
<dbReference type="AlphaFoldDB" id="A0A367J4C1"/>
<feature type="coiled-coil region" evidence="1">
    <location>
        <begin position="37"/>
        <end position="71"/>
    </location>
</feature>
<evidence type="ECO:0000256" key="1">
    <source>
        <dbReference type="SAM" id="Coils"/>
    </source>
</evidence>
<keyword evidence="1" id="KW-0175">Coiled coil</keyword>
<name>A0A367J4C1_RHIAZ</name>
<dbReference type="OrthoDB" id="10356929at2759"/>